<dbReference type="GO" id="GO:0005952">
    <property type="term" value="C:cAMP-dependent protein kinase complex"/>
    <property type="evidence" value="ECO:0007669"/>
    <property type="project" value="TreeGrafter"/>
</dbReference>
<dbReference type="SUPFAM" id="SSF56112">
    <property type="entry name" value="Protein kinase-like (PK-like)"/>
    <property type="match status" value="1"/>
</dbReference>
<dbReference type="AlphaFoldDB" id="A0A9W7EB77"/>
<dbReference type="Pfam" id="PF00069">
    <property type="entry name" value="Pkinase"/>
    <property type="match status" value="1"/>
</dbReference>
<feature type="domain" description="PPM-type phosphatase" evidence="8">
    <location>
        <begin position="57"/>
        <end position="366"/>
    </location>
</feature>
<keyword evidence="3" id="KW-0547">Nucleotide-binding</keyword>
<evidence type="ECO:0000313" key="10">
    <source>
        <dbReference type="Proteomes" id="UP001165082"/>
    </source>
</evidence>
<keyword evidence="4" id="KW-0418">Kinase</keyword>
<dbReference type="PROSITE" id="PS50011">
    <property type="entry name" value="PROTEIN_KINASE_DOM"/>
    <property type="match status" value="1"/>
</dbReference>
<evidence type="ECO:0000256" key="2">
    <source>
        <dbReference type="ARBA" id="ARBA00022679"/>
    </source>
</evidence>
<evidence type="ECO:0000256" key="4">
    <source>
        <dbReference type="ARBA" id="ARBA00022777"/>
    </source>
</evidence>
<dbReference type="SUPFAM" id="SSF81606">
    <property type="entry name" value="PP2C-like"/>
    <property type="match status" value="1"/>
</dbReference>
<dbReference type="OrthoDB" id="10264738at2759"/>
<feature type="domain" description="Cyclic nucleotide-binding" evidence="7">
    <location>
        <begin position="589"/>
        <end position="710"/>
    </location>
</feature>
<dbReference type="InterPro" id="IPR018490">
    <property type="entry name" value="cNMP-bd_dom_sf"/>
</dbReference>
<evidence type="ECO:0000256" key="5">
    <source>
        <dbReference type="ARBA" id="ARBA00022840"/>
    </source>
</evidence>
<dbReference type="SMART" id="SM00100">
    <property type="entry name" value="cNMP"/>
    <property type="match status" value="2"/>
</dbReference>
<feature type="domain" description="Cyclic nucleotide-binding" evidence="7">
    <location>
        <begin position="467"/>
        <end position="571"/>
    </location>
</feature>
<dbReference type="GO" id="GO:0004691">
    <property type="term" value="F:cAMP-dependent protein kinase activity"/>
    <property type="evidence" value="ECO:0007669"/>
    <property type="project" value="TreeGrafter"/>
</dbReference>
<organism evidence="9 10">
    <name type="scientific">Triparma retinervis</name>
    <dbReference type="NCBI Taxonomy" id="2557542"/>
    <lineage>
        <taxon>Eukaryota</taxon>
        <taxon>Sar</taxon>
        <taxon>Stramenopiles</taxon>
        <taxon>Ochrophyta</taxon>
        <taxon>Bolidophyceae</taxon>
        <taxon>Parmales</taxon>
        <taxon>Triparmaceae</taxon>
        <taxon>Triparma</taxon>
    </lineage>
</organism>
<reference evidence="9" key="1">
    <citation type="submission" date="2022-07" db="EMBL/GenBank/DDBJ databases">
        <title>Genome analysis of Parmales, a sister group of diatoms, reveals the evolutionary specialization of diatoms from phago-mixotrophs to photoautotrophs.</title>
        <authorList>
            <person name="Ban H."/>
            <person name="Sato S."/>
            <person name="Yoshikawa S."/>
            <person name="Kazumasa Y."/>
            <person name="Nakamura Y."/>
            <person name="Ichinomiya M."/>
            <person name="Saitoh K."/>
            <person name="Sato N."/>
            <person name="Blanc-Mathieu R."/>
            <person name="Endo H."/>
            <person name="Kuwata A."/>
            <person name="Ogata H."/>
        </authorList>
    </citation>
    <scope>NUCLEOTIDE SEQUENCE</scope>
</reference>
<dbReference type="CDD" id="cd00038">
    <property type="entry name" value="CAP_ED"/>
    <property type="match status" value="2"/>
</dbReference>
<dbReference type="InterPro" id="IPR036457">
    <property type="entry name" value="PPM-type-like_dom_sf"/>
</dbReference>
<dbReference type="PROSITE" id="PS00889">
    <property type="entry name" value="CNMP_BINDING_2"/>
    <property type="match status" value="2"/>
</dbReference>
<comment type="caution">
    <text evidence="9">The sequence shown here is derived from an EMBL/GenBank/DDBJ whole genome shotgun (WGS) entry which is preliminary data.</text>
</comment>
<name>A0A9W7EB77_9STRA</name>
<dbReference type="InterPro" id="IPR000595">
    <property type="entry name" value="cNMP-bd_dom"/>
</dbReference>
<dbReference type="SMART" id="SM00332">
    <property type="entry name" value="PP2Cc"/>
    <property type="match status" value="1"/>
</dbReference>
<keyword evidence="2" id="KW-0808">Transferase</keyword>
<evidence type="ECO:0000259" key="7">
    <source>
        <dbReference type="PROSITE" id="PS50042"/>
    </source>
</evidence>
<dbReference type="InterPro" id="IPR001932">
    <property type="entry name" value="PPM-type_phosphatase-like_dom"/>
</dbReference>
<dbReference type="GO" id="GO:0005524">
    <property type="term" value="F:ATP binding"/>
    <property type="evidence" value="ECO:0007669"/>
    <property type="project" value="UniProtKB-KW"/>
</dbReference>
<dbReference type="PROSITE" id="PS00888">
    <property type="entry name" value="CNMP_BINDING_1"/>
    <property type="match status" value="2"/>
</dbReference>
<dbReference type="PANTHER" id="PTHR24353:SF139">
    <property type="match status" value="1"/>
</dbReference>
<dbReference type="Gene3D" id="1.10.510.10">
    <property type="entry name" value="Transferase(Phosphotransferase) domain 1"/>
    <property type="match status" value="1"/>
</dbReference>
<accession>A0A9W7EB77</accession>
<dbReference type="Pfam" id="PF00027">
    <property type="entry name" value="cNMP_binding"/>
    <property type="match status" value="2"/>
</dbReference>
<proteinExistence type="predicted"/>
<keyword evidence="5" id="KW-0067">ATP-binding</keyword>
<dbReference type="InterPro" id="IPR000719">
    <property type="entry name" value="Prot_kinase_dom"/>
</dbReference>
<dbReference type="PROSITE" id="PS50042">
    <property type="entry name" value="CNMP_BINDING_3"/>
    <property type="match status" value="2"/>
</dbReference>
<dbReference type="SMART" id="SM00220">
    <property type="entry name" value="S_TKc"/>
    <property type="match status" value="1"/>
</dbReference>
<dbReference type="CDD" id="cd00143">
    <property type="entry name" value="PP2Cc"/>
    <property type="match status" value="1"/>
</dbReference>
<evidence type="ECO:0000259" key="8">
    <source>
        <dbReference type="PROSITE" id="PS51746"/>
    </source>
</evidence>
<dbReference type="InterPro" id="IPR011009">
    <property type="entry name" value="Kinase-like_dom_sf"/>
</dbReference>
<keyword evidence="10" id="KW-1185">Reference proteome</keyword>
<evidence type="ECO:0000256" key="1">
    <source>
        <dbReference type="ARBA" id="ARBA00022527"/>
    </source>
</evidence>
<feature type="domain" description="Protein kinase" evidence="6">
    <location>
        <begin position="737"/>
        <end position="1010"/>
    </location>
</feature>
<gene>
    <name evidence="9" type="ORF">TrRE_jg8615</name>
</gene>
<dbReference type="PRINTS" id="PR00103">
    <property type="entry name" value="CAMPKINASE"/>
</dbReference>
<dbReference type="Gene3D" id="2.60.120.10">
    <property type="entry name" value="Jelly Rolls"/>
    <property type="match status" value="2"/>
</dbReference>
<dbReference type="PANTHER" id="PTHR24353">
    <property type="entry name" value="CYCLIC NUCLEOTIDE-DEPENDENT PROTEIN KINASE"/>
    <property type="match status" value="1"/>
</dbReference>
<dbReference type="InterPro" id="IPR018488">
    <property type="entry name" value="cNMP-bd_CS"/>
</dbReference>
<dbReference type="EMBL" id="BRXZ01001457">
    <property type="protein sequence ID" value="GMH71705.1"/>
    <property type="molecule type" value="Genomic_DNA"/>
</dbReference>
<dbReference type="InterPro" id="IPR014710">
    <property type="entry name" value="RmlC-like_jellyroll"/>
</dbReference>
<dbReference type="Gene3D" id="3.60.40.10">
    <property type="entry name" value="PPM-type phosphatase domain"/>
    <property type="match status" value="1"/>
</dbReference>
<evidence type="ECO:0000313" key="9">
    <source>
        <dbReference type="EMBL" id="GMH71705.1"/>
    </source>
</evidence>
<keyword evidence="1" id="KW-0723">Serine/threonine-protein kinase</keyword>
<dbReference type="PROSITE" id="PS51746">
    <property type="entry name" value="PPM_2"/>
    <property type="match status" value="1"/>
</dbReference>
<evidence type="ECO:0000256" key="3">
    <source>
        <dbReference type="ARBA" id="ARBA00022741"/>
    </source>
</evidence>
<dbReference type="Gene3D" id="3.30.200.20">
    <property type="entry name" value="Phosphorylase Kinase, domain 1"/>
    <property type="match status" value="1"/>
</dbReference>
<dbReference type="Proteomes" id="UP001165082">
    <property type="component" value="Unassembled WGS sequence"/>
</dbReference>
<protein>
    <recommendedName>
        <fullName evidence="11">cGMP-dependent protein kinase</fullName>
    </recommendedName>
</protein>
<evidence type="ECO:0000259" key="6">
    <source>
        <dbReference type="PROSITE" id="PS50011"/>
    </source>
</evidence>
<sequence length="1065" mass="117851">MGNACGAASVGDGARYNPHANNGPSPLTKSQIQARIVCSENAEKMEINCSDCQFTIIHAHLSQRGYYPHDLNKANQDAFCSHPMYNGEENVGLWGVFDGHGSAGDHVSTFSKIGVPKHLKAIIKKIGPSSGKIMDSTEEQIMEATHKAFVATNKEAGNQNFDSNLSGTTAITVLVRNNMMYVNNVGDSRAVVAVKTSSGGLKAEHLSIDQTPFRKDERERVKKCGAVVMTIDQIEGLEPIHENWGTNLGEEVDESGDPPRVWESNMQRPGCAFTRSIGDHVAEKIGVFAEPEPLIRAIDEETAFVVIASDGVWEFLTSQSVVDMVNKFSGPNGPLDACKAVVAESYRLWLQYEVRTDDITMITLRIDDFKEKAPDPNESMSSNSSKTNARRTIMGQKTIMIQQDASSGNVQRPVRRQMSKAKRRMIAERRTTEVNTAMDKFNLEEHTKVKTDEERSRIEKHIKSNFLFLHMTSQQKANAISCMEMINVATGDVIIKQGDEGDKFYIVDEGTYDVGVRNEEGVVQTVLTYDQPGSAFGELSLMYGKPRAATVTATSAGRLWAINRIAFRSCMLKRNTAMDLISILKKVDVLKPLTIPQLQRLCDCMAEESHDENDVVIKQGETGERIYIVEEGELIVTQWDDDQGAEREMMKLGKNDYFGERALMYNEERAATVVASTNVKLLTCSRQGFEEVVGDLKSIITRDQNNRMSRIQRMSTYRVNANVKEVNTLRGADRSMFTVKLAIGDGDGKLDVEGAISGCFNLTGKGKVPIMYGMKAFNKAAVKKSGAGAGLEHERKILSSFDKQSPYLPILLGTFQTKSCCFSVLQSPTTLDLGQIMGDESVKLSEDDAKFYIAGITVGLGFLQKEGYMIRMVNPSSVLLTQKGYPILSDLSRCKKLTGQRSFTMCGDQSYMAPEMVTGEGYDFAVDMWGLGVLGYEMIAGRNPFGTGETGETEVYERISSWTDGGFRSDSGGKGVSEDCMDCIDGLMGRDPKKRLGSNGIQDIKGCDWLMDVHWEHMGKQEIESPARELCRKTLYEDDNKKAVESFAEQIEKGEEGGEDYFKGF</sequence>
<dbReference type="SUPFAM" id="SSF51206">
    <property type="entry name" value="cAMP-binding domain-like"/>
    <property type="match status" value="2"/>
</dbReference>
<evidence type="ECO:0008006" key="11">
    <source>
        <dbReference type="Google" id="ProtNLM"/>
    </source>
</evidence>
<dbReference type="Pfam" id="PF00481">
    <property type="entry name" value="PP2C"/>
    <property type="match status" value="1"/>
</dbReference>